<dbReference type="CDD" id="cd09233">
    <property type="entry name" value="ACE1-Sec16-like"/>
    <property type="match status" value="1"/>
</dbReference>
<dbReference type="OrthoDB" id="8918678at2759"/>
<dbReference type="GO" id="GO:0005789">
    <property type="term" value="C:endoplasmic reticulum membrane"/>
    <property type="evidence" value="ECO:0007669"/>
    <property type="project" value="UniProtKB-SubCell"/>
</dbReference>
<sequence length="1529" mass="164149">MCSKVEVESCAKPEPCHPEHKNPQKLRQEQYANHRSFGTTSLDTEPKGFESKIEGIFTYIDEDLPQIALLDQWLEGSVLWLVKMYRLQRSSVAMGRCIATTKLCSLGLQQARNASNDHDGTPHISKPMNATTLDILSDIDWGYRNIAQHMGMPVSTPQLHVWLRGLFKRESFFPPANPLLPLPEDSMEQATDADDLTARWQAALAGDELLADDSEGFLPSDDEGISTGSVPQVSSAASRYTPQAQIPAQSPTQPQYGGTWPAQQPPQTPYNPYAPPQQAPQALASHMPGLPPTAPYPAFGARPPLAPEAKAQSFVGEKGGYQSPYDLPPDIRPPTIRRGPSSLQQSRSTVPAGVGGIISQPPPVRSSSMGALFSTQAQQPQGPPVPNAAPYASPVTFRAGGGPGPKSKREDVSEDDYMDSLVDSFIESAPPAGGTKYAPRPPGPPQAGNRVPYPSESPQPAAPPLVQSRYTPSRGSGRDSPASLPSVTRQSTFTPPPPSTQSSGYNPNAFPQRAISPETTFQPPPRAQTQSPGMAYGKANKISQRPRDPYERPSSAFAHKSSASYASVDFHRRQQSLGLSFIAPNDETCQDVLQRWQGAPVFCWGFGGSIACTFPKRVQMYTSDMQQPMIKCSPGEVKIRSIKEFLPFEESEGRFPGPAWSGSKSTNKAKKKELLTWFTDKIGDLERRAQGEGTRAEEKVLLWKIVRTLLENDGVLEGNPEVEKTVRAILSPETVEEGMGDHETFSAVGDVSSITHGPSIERADPQAIKTIKSNLLKGDRAAAVWHAVDRKLWSHALLISGTVGRDLWKQVVQEFVKNEVKILGEDADSLAALYETFAGNWEECVDELVSASARMGMPMLGGASRSGSVNIDEKLDRWRETLGLILSNRSPGDAESIMALGKLLVGYSRVEAGHICLLSFLFARQGALGGAGSVFSGHDDPAANFSLLGADHRQAPFGRDPDSAMLSEIYELAVSLCATPSLGFPHLQSYKLQRAIVLAENGQKGDAQKYCDSIAASIKVWNKPSPYFHPGFFGGLEDLSARLSMSPKDSSPSAGKWIPKFSSDTVSNSLWGTFNKFVAGEEEETSSTTGGEGIMVDAVAGPFAKMTGSGNVSPEISRVQSSVDLYSAYNNTPSYISTPPVTVKPASQAANRYAPTNSYQPKSSQYEPVVSQRAASGNYQPTGYGGGYEPSPSPHAPQQQIVNPYDSPVPSSVSTGYPGTSTYDSRSSFEDAVSSITKPETTESSASESHPSNGGYQPPSTEFTPYEPDNSDNENEDGKPKPKKSFMDDDDEFTKNTNEQARKLQEAETKKKADEEKKNAVQGIFPLITSVNLGTGSNFLGEGKKGWFGGWFGKKDPSQQGPIKAKLGEESTFVYDPDLKRWVNKKAGDTAATAPKSAPPPKRASTPTSQPSSTPSTPGFPPLGTSSAPPTSGFHAPPPPPGRSSTPSSMPSTSTPPPPSGPPIPTPPTGPPGAGLPSRPPTSMSQRATTGDTIDDLLGPPGAPVSRRSTPGGRRRGKSRYVEVIPGQS</sequence>
<dbReference type="Gene3D" id="1.25.40.1030">
    <property type="match status" value="1"/>
</dbReference>
<evidence type="ECO:0000256" key="3">
    <source>
        <dbReference type="ARBA" id="ARBA00022448"/>
    </source>
</evidence>
<organism evidence="14 15">
    <name type="scientific">Tuber borchii</name>
    <name type="common">White truffle</name>
    <dbReference type="NCBI Taxonomy" id="42251"/>
    <lineage>
        <taxon>Eukaryota</taxon>
        <taxon>Fungi</taxon>
        <taxon>Dikarya</taxon>
        <taxon>Ascomycota</taxon>
        <taxon>Pezizomycotina</taxon>
        <taxon>Pezizomycetes</taxon>
        <taxon>Pezizales</taxon>
        <taxon>Tuberaceae</taxon>
        <taxon>Tuber</taxon>
    </lineage>
</organism>
<evidence type="ECO:0000256" key="10">
    <source>
        <dbReference type="RuleBase" id="RU364101"/>
    </source>
</evidence>
<dbReference type="Pfam" id="PF12931">
    <property type="entry name" value="TPR_Sec16"/>
    <property type="match status" value="1"/>
</dbReference>
<feature type="domain" description="Sec16 Sec23-binding" evidence="12">
    <location>
        <begin position="771"/>
        <end position="1081"/>
    </location>
</feature>
<feature type="region of interest" description="Disordered" evidence="11">
    <location>
        <begin position="1351"/>
        <end position="1529"/>
    </location>
</feature>
<gene>
    <name evidence="14" type="ORF">B9Z19DRAFT_1066569</name>
</gene>
<feature type="region of interest" description="Disordered" evidence="11">
    <location>
        <begin position="317"/>
        <end position="558"/>
    </location>
</feature>
<evidence type="ECO:0000256" key="7">
    <source>
        <dbReference type="ARBA" id="ARBA00023006"/>
    </source>
</evidence>
<dbReference type="STRING" id="42251.A0A2T6ZLZ1"/>
<evidence type="ECO:0000256" key="8">
    <source>
        <dbReference type="ARBA" id="ARBA00023136"/>
    </source>
</evidence>
<keyword evidence="6 10" id="KW-0653">Protein transport</keyword>
<feature type="domain" description="Sec16 central conserved" evidence="13">
    <location>
        <begin position="599"/>
        <end position="714"/>
    </location>
</feature>
<evidence type="ECO:0000256" key="4">
    <source>
        <dbReference type="ARBA" id="ARBA00022824"/>
    </source>
</evidence>
<feature type="compositionally biased region" description="Basic and acidic residues" evidence="11">
    <location>
        <begin position="1300"/>
        <end position="1319"/>
    </location>
</feature>
<dbReference type="EMBL" id="NESQ01000186">
    <property type="protein sequence ID" value="PUU76501.1"/>
    <property type="molecule type" value="Genomic_DNA"/>
</dbReference>
<feature type="compositionally biased region" description="Polar residues" evidence="11">
    <location>
        <begin position="1481"/>
        <end position="1492"/>
    </location>
</feature>
<feature type="compositionally biased region" description="Polar residues" evidence="11">
    <location>
        <begin position="517"/>
        <end position="532"/>
    </location>
</feature>
<feature type="compositionally biased region" description="Polar residues" evidence="11">
    <location>
        <begin position="365"/>
        <end position="380"/>
    </location>
</feature>
<comment type="caution">
    <text evidence="14">The sequence shown here is derived from an EMBL/GenBank/DDBJ whole genome shotgun (WGS) entry which is preliminary data.</text>
</comment>
<dbReference type="GO" id="GO:0006914">
    <property type="term" value="P:autophagy"/>
    <property type="evidence" value="ECO:0007669"/>
    <property type="project" value="UniProtKB-KW"/>
</dbReference>
<evidence type="ECO:0000259" key="13">
    <source>
        <dbReference type="Pfam" id="PF12932"/>
    </source>
</evidence>
<evidence type="ECO:0000313" key="15">
    <source>
        <dbReference type="Proteomes" id="UP000244722"/>
    </source>
</evidence>
<keyword evidence="5 10" id="KW-0931">ER-Golgi transport</keyword>
<dbReference type="Pfam" id="PF12932">
    <property type="entry name" value="Sec16"/>
    <property type="match status" value="1"/>
</dbReference>
<dbReference type="GO" id="GO:0016192">
    <property type="term" value="P:vesicle-mediated transport"/>
    <property type="evidence" value="ECO:0007669"/>
    <property type="project" value="UniProtKB-KW"/>
</dbReference>
<evidence type="ECO:0000313" key="14">
    <source>
        <dbReference type="EMBL" id="PUU76501.1"/>
    </source>
</evidence>
<feature type="compositionally biased region" description="Polar residues" evidence="11">
    <location>
        <begin position="226"/>
        <end position="256"/>
    </location>
</feature>
<comment type="function">
    <text evidence="9 10">Involved in the initiation of assembly of the COPII coat required for the formation of transport vesicles from the endoplasmic reticulum (ER) and the selection of cargo molecules. Also involved in autophagy.</text>
</comment>
<dbReference type="PANTHER" id="PTHR13402:SF6">
    <property type="entry name" value="SECRETORY 16, ISOFORM I"/>
    <property type="match status" value="1"/>
</dbReference>
<feature type="compositionally biased region" description="Polar residues" evidence="11">
    <location>
        <begin position="1209"/>
        <end position="1226"/>
    </location>
</feature>
<evidence type="ECO:0000256" key="5">
    <source>
        <dbReference type="ARBA" id="ARBA00022892"/>
    </source>
</evidence>
<feature type="compositionally biased region" description="Polar residues" evidence="11">
    <location>
        <begin position="1234"/>
        <end position="1263"/>
    </location>
</feature>
<dbReference type="GO" id="GO:0007030">
    <property type="term" value="P:Golgi organization"/>
    <property type="evidence" value="ECO:0007669"/>
    <property type="project" value="TreeGrafter"/>
</dbReference>
<keyword evidence="7 10" id="KW-0072">Autophagy</keyword>
<name>A0A2T6ZLZ1_TUBBO</name>
<dbReference type="InterPro" id="IPR024298">
    <property type="entry name" value="Sec16_Sec23-bd"/>
</dbReference>
<feature type="compositionally biased region" description="Polar residues" evidence="11">
    <location>
        <begin position="1154"/>
        <end position="1166"/>
    </location>
</feature>
<evidence type="ECO:0000256" key="11">
    <source>
        <dbReference type="SAM" id="MobiDB-lite"/>
    </source>
</evidence>
<dbReference type="PANTHER" id="PTHR13402">
    <property type="entry name" value="RGPR-RELATED"/>
    <property type="match status" value="1"/>
</dbReference>
<keyword evidence="15" id="KW-1185">Reference proteome</keyword>
<keyword evidence="3 10" id="KW-0813">Transport</keyword>
<feature type="compositionally biased region" description="Low complexity" evidence="11">
    <location>
        <begin position="1403"/>
        <end position="1435"/>
    </location>
</feature>
<comment type="subcellular location">
    <subcellularLocation>
        <location evidence="1">Endoplasmic reticulum membrane</location>
        <topology evidence="1">Peripheral membrane protein</topology>
        <orientation evidence="1">Cytoplasmic side</orientation>
    </subcellularLocation>
</comment>
<keyword evidence="8 10" id="KW-0472">Membrane</keyword>
<protein>
    <recommendedName>
        <fullName evidence="10">Protein transport protein sec16</fullName>
    </recommendedName>
</protein>
<feature type="compositionally biased region" description="Pro residues" evidence="11">
    <location>
        <begin position="1454"/>
        <end position="1471"/>
    </location>
</feature>
<feature type="region of interest" description="Disordered" evidence="11">
    <location>
        <begin position="1154"/>
        <end position="1322"/>
    </location>
</feature>
<proteinExistence type="inferred from homology"/>
<reference evidence="14 15" key="1">
    <citation type="submission" date="2017-04" db="EMBL/GenBank/DDBJ databases">
        <title>Draft genome sequence of Tuber borchii Vittad., a whitish edible truffle.</title>
        <authorList>
            <consortium name="DOE Joint Genome Institute"/>
            <person name="Murat C."/>
            <person name="Kuo A."/>
            <person name="Barry K.W."/>
            <person name="Clum A."/>
            <person name="Dockter R.B."/>
            <person name="Fauchery L."/>
            <person name="Iotti M."/>
            <person name="Kohler A."/>
            <person name="Labutti K."/>
            <person name="Lindquist E.A."/>
            <person name="Lipzen A."/>
            <person name="Ohm R.A."/>
            <person name="Wang M."/>
            <person name="Grigoriev I.V."/>
            <person name="Zambonelli A."/>
            <person name="Martin F.M."/>
        </authorList>
    </citation>
    <scope>NUCLEOTIDE SEQUENCE [LARGE SCALE GENOMIC DNA]</scope>
    <source>
        <strain evidence="14 15">Tbo3840</strain>
    </source>
</reference>
<accession>A0A2T6ZLZ1</accession>
<evidence type="ECO:0000256" key="6">
    <source>
        <dbReference type="ARBA" id="ARBA00022927"/>
    </source>
</evidence>
<feature type="region of interest" description="Disordered" evidence="11">
    <location>
        <begin position="213"/>
        <end position="304"/>
    </location>
</feature>
<feature type="compositionally biased region" description="Pro residues" evidence="11">
    <location>
        <begin position="263"/>
        <end position="278"/>
    </location>
</feature>
<dbReference type="Proteomes" id="UP000244722">
    <property type="component" value="Unassembled WGS sequence"/>
</dbReference>
<dbReference type="InterPro" id="IPR024340">
    <property type="entry name" value="Sec16_CCD"/>
</dbReference>
<feature type="compositionally biased region" description="Low complexity" evidence="11">
    <location>
        <begin position="1443"/>
        <end position="1453"/>
    </location>
</feature>
<dbReference type="GO" id="GO:0070973">
    <property type="term" value="P:protein localization to endoplasmic reticulum exit site"/>
    <property type="evidence" value="ECO:0007669"/>
    <property type="project" value="TreeGrafter"/>
</dbReference>
<evidence type="ECO:0000256" key="9">
    <source>
        <dbReference type="ARBA" id="ARBA00024687"/>
    </source>
</evidence>
<evidence type="ECO:0000259" key="12">
    <source>
        <dbReference type="Pfam" id="PF12931"/>
    </source>
</evidence>
<dbReference type="FunFam" id="1.25.40.1030:FF:000008">
    <property type="entry name" value="Protein transport protein sec16"/>
    <property type="match status" value="1"/>
</dbReference>
<keyword evidence="4 10" id="KW-0256">Endoplasmic reticulum</keyword>
<evidence type="ECO:0000256" key="1">
    <source>
        <dbReference type="ARBA" id="ARBA00004397"/>
    </source>
</evidence>
<feature type="compositionally biased region" description="Acidic residues" evidence="11">
    <location>
        <begin position="213"/>
        <end position="224"/>
    </location>
</feature>
<dbReference type="GO" id="GO:0070971">
    <property type="term" value="C:endoplasmic reticulum exit site"/>
    <property type="evidence" value="ECO:0007669"/>
    <property type="project" value="TreeGrafter"/>
</dbReference>
<comment type="similarity">
    <text evidence="2 10">Belongs to the SEC16 family.</text>
</comment>
<dbReference type="GO" id="GO:0012507">
    <property type="term" value="C:ER to Golgi transport vesicle membrane"/>
    <property type="evidence" value="ECO:0007669"/>
    <property type="project" value="TreeGrafter"/>
</dbReference>
<dbReference type="GO" id="GO:0015031">
    <property type="term" value="P:protein transport"/>
    <property type="evidence" value="ECO:0007669"/>
    <property type="project" value="UniProtKB-KW"/>
</dbReference>
<evidence type="ECO:0000256" key="2">
    <source>
        <dbReference type="ARBA" id="ARBA00005927"/>
    </source>
</evidence>